<keyword evidence="1" id="KW-0812">Transmembrane</keyword>
<keyword evidence="1" id="KW-1133">Transmembrane helix</keyword>
<reference evidence="2 3" key="1">
    <citation type="submission" date="2017-02" db="EMBL/GenBank/DDBJ databases">
        <authorList>
            <person name="Peterson S.W."/>
        </authorList>
    </citation>
    <scope>NUCLEOTIDE SEQUENCE [LARGE SCALE GENOMIC DNA]</scope>
    <source>
        <strain evidence="2 3">ATCC 49788</strain>
    </source>
</reference>
<keyword evidence="3" id="KW-1185">Reference proteome</keyword>
<evidence type="ECO:0000313" key="3">
    <source>
        <dbReference type="Proteomes" id="UP000190460"/>
    </source>
</evidence>
<sequence>MSVRKIIANKAKIEGDYLIIETYSQKLPTFSFVFLSLSISYFAYIIYAPAQPTHPHLDPLWILAILVISILIAASATGKILRQVPVKDIVEIKHHPKKKRVTVLLRQQ</sequence>
<evidence type="ECO:0000313" key="2">
    <source>
        <dbReference type="EMBL" id="SKA83340.1"/>
    </source>
</evidence>
<keyword evidence="1" id="KW-0472">Membrane</keyword>
<organism evidence="2 3">
    <name type="scientific">Thiothrix eikelboomii</name>
    <dbReference type="NCBI Taxonomy" id="92487"/>
    <lineage>
        <taxon>Bacteria</taxon>
        <taxon>Pseudomonadati</taxon>
        <taxon>Pseudomonadota</taxon>
        <taxon>Gammaproteobacteria</taxon>
        <taxon>Thiotrichales</taxon>
        <taxon>Thiotrichaceae</taxon>
        <taxon>Thiothrix</taxon>
    </lineage>
</organism>
<dbReference type="OrthoDB" id="5625932at2"/>
<dbReference type="EMBL" id="FUYB01000011">
    <property type="protein sequence ID" value="SKA83340.1"/>
    <property type="molecule type" value="Genomic_DNA"/>
</dbReference>
<evidence type="ECO:0000256" key="1">
    <source>
        <dbReference type="SAM" id="Phobius"/>
    </source>
</evidence>
<dbReference type="AlphaFoldDB" id="A0A1T4X173"/>
<dbReference type="STRING" id="92487.SAMN02745130_02389"/>
<protein>
    <submittedName>
        <fullName evidence="2">Uncharacterized protein</fullName>
    </submittedName>
</protein>
<gene>
    <name evidence="2" type="ORF">SAMN02745130_02389</name>
</gene>
<dbReference type="Proteomes" id="UP000190460">
    <property type="component" value="Unassembled WGS sequence"/>
</dbReference>
<feature type="transmembrane region" description="Helical" evidence="1">
    <location>
        <begin position="27"/>
        <end position="47"/>
    </location>
</feature>
<proteinExistence type="predicted"/>
<accession>A0A1T4X173</accession>
<feature type="transmembrane region" description="Helical" evidence="1">
    <location>
        <begin position="59"/>
        <end position="77"/>
    </location>
</feature>
<name>A0A1T4X173_9GAMM</name>
<dbReference type="RefSeq" id="WP_078922859.1">
    <property type="nucleotide sequence ID" value="NZ_FUYB01000011.1"/>
</dbReference>